<dbReference type="SUPFAM" id="SSF53448">
    <property type="entry name" value="Nucleotide-diphospho-sugar transferases"/>
    <property type="match status" value="1"/>
</dbReference>
<name>A0A161L7S1_9BACT</name>
<reference evidence="2" key="2">
    <citation type="journal article" date="2017" name="Genome Announc.">
        <title>Draft genome sequence of Paludibacter jiangxiensis NM7(T), a propionate-producing fermentative bacterium.</title>
        <authorList>
            <person name="Qiu Y.-L."/>
            <person name="Tourlousse D.M."/>
            <person name="Matsuura N."/>
            <person name="Ohashi A."/>
            <person name="Sekiguchi Y."/>
        </authorList>
    </citation>
    <scope>NUCLEOTIDE SEQUENCE [LARGE SCALE GENOMIC DNA]</scope>
    <source>
        <strain evidence="2">NM7</strain>
    </source>
</reference>
<reference evidence="2" key="1">
    <citation type="submission" date="2016-04" db="EMBL/GenBank/DDBJ databases">
        <title>Draft genome sequence of Paludibacter jiangxiensis strain NM7.</title>
        <authorList>
            <person name="Qiu Y."/>
            <person name="Matsuura N."/>
            <person name="Ohashi A."/>
            <person name="Tourlousse M.D."/>
            <person name="Sekiguchi Y."/>
        </authorList>
    </citation>
    <scope>NUCLEOTIDE SEQUENCE [LARGE SCALE GENOMIC DNA]</scope>
    <source>
        <strain evidence="2">NM7</strain>
    </source>
</reference>
<dbReference type="Gene3D" id="3.90.550.10">
    <property type="entry name" value="Spore Coat Polysaccharide Biosynthesis Protein SpsA, Chain A"/>
    <property type="match status" value="1"/>
</dbReference>
<protein>
    <recommendedName>
        <fullName evidence="3">Nucleotide-diphospho-sugar transferase</fullName>
    </recommendedName>
</protein>
<keyword evidence="2" id="KW-1185">Reference proteome</keyword>
<gene>
    <name evidence="1" type="ORF">PJIAN_3175</name>
</gene>
<dbReference type="InterPro" id="IPR029044">
    <property type="entry name" value="Nucleotide-diphossugar_trans"/>
</dbReference>
<dbReference type="EMBL" id="BDCR01000003">
    <property type="protein sequence ID" value="GAT62864.1"/>
    <property type="molecule type" value="Genomic_DNA"/>
</dbReference>
<dbReference type="AlphaFoldDB" id="A0A161L7S1"/>
<dbReference type="OrthoDB" id="9785375at2"/>
<proteinExistence type="predicted"/>
<accession>A0A161L7S1</accession>
<dbReference type="Proteomes" id="UP000076586">
    <property type="component" value="Unassembled WGS sequence"/>
</dbReference>
<evidence type="ECO:0000313" key="1">
    <source>
        <dbReference type="EMBL" id="GAT62864.1"/>
    </source>
</evidence>
<sequence>MTTPILFIIFNRIDTTKQVFEAIRSAQPSQLFVASDGARTDRTGEEDLCREVREYVMSSIDWECEVKTLFRDKNLGCGLGPATAITWFFEHVDEGIILEDDCLPHPDFFGYCAELLEKYRNNNEIAVIGGDNFNNGKVYGSASYYFSKYSYTWGWATWRRVWEEYRFDLKKLDKTKMWRQIDATFHTRSERDYWKSTFEQIIDSNRNDAWDYQLWFHVWYTGRCSIAPNVNLVKNIGFGDNATHTTDNDSHQAALHTNAILPLTDPSRIKIEEAADYFYFKHFWSPTPHKTLFEKMVSLLYAILPQGMISSYRKLKKRIITTQ</sequence>
<organism evidence="1 2">
    <name type="scientific">Paludibacter jiangxiensis</name>
    <dbReference type="NCBI Taxonomy" id="681398"/>
    <lineage>
        <taxon>Bacteria</taxon>
        <taxon>Pseudomonadati</taxon>
        <taxon>Bacteroidota</taxon>
        <taxon>Bacteroidia</taxon>
        <taxon>Bacteroidales</taxon>
        <taxon>Paludibacteraceae</taxon>
        <taxon>Paludibacter</taxon>
    </lineage>
</organism>
<dbReference type="STRING" id="681398.PJIAN_3175"/>
<comment type="caution">
    <text evidence="1">The sequence shown here is derived from an EMBL/GenBank/DDBJ whole genome shotgun (WGS) entry which is preliminary data.</text>
</comment>
<dbReference type="RefSeq" id="WP_153802513.1">
    <property type="nucleotide sequence ID" value="NZ_BDCR01000003.1"/>
</dbReference>
<evidence type="ECO:0008006" key="3">
    <source>
        <dbReference type="Google" id="ProtNLM"/>
    </source>
</evidence>
<evidence type="ECO:0000313" key="2">
    <source>
        <dbReference type="Proteomes" id="UP000076586"/>
    </source>
</evidence>